<organism evidence="1 2">
    <name type="scientific">Vagococcus vulneris</name>
    <dbReference type="NCBI Taxonomy" id="1977869"/>
    <lineage>
        <taxon>Bacteria</taxon>
        <taxon>Bacillati</taxon>
        <taxon>Bacillota</taxon>
        <taxon>Bacilli</taxon>
        <taxon>Lactobacillales</taxon>
        <taxon>Enterococcaceae</taxon>
        <taxon>Vagococcus</taxon>
    </lineage>
</organism>
<gene>
    <name evidence="1" type="ORF">CBF37_04435</name>
</gene>
<evidence type="ECO:0000313" key="2">
    <source>
        <dbReference type="Proteomes" id="UP000287857"/>
    </source>
</evidence>
<sequence length="254" mass="29666">MDDSYKIDLYTELCIGEIVEYNDLSRLIESAIIKHGVSLSSDTLLAIDVSGNKATDCKTLIINYSGLPILTCRTSRELLKEFSKRCIYSHEMMAAIVNLSQRKKFRKFPVMAFETLFMLYDSCKRNDTTFVNVCHIDNLTPRKNCQLPYLTFTNGLEISTPFNYRSVKNKIWCAASCYVYFFASEMAILEQSHVKKIILENWHGRYVRENTQKVNKLLEGVNYRDFDFFKSAIHGRQYLADRSLFDKWHDIMFL</sequence>
<protein>
    <submittedName>
        <fullName evidence="1">Uncharacterized protein</fullName>
    </submittedName>
</protein>
<accession>A0A429ZZW3</accession>
<keyword evidence="2" id="KW-1185">Reference proteome</keyword>
<evidence type="ECO:0000313" key="1">
    <source>
        <dbReference type="EMBL" id="RST99581.1"/>
    </source>
</evidence>
<dbReference type="Proteomes" id="UP000287857">
    <property type="component" value="Unassembled WGS sequence"/>
</dbReference>
<name>A0A429ZZW3_9ENTE</name>
<dbReference type="RefSeq" id="WP_125983519.1">
    <property type="nucleotide sequence ID" value="NZ_NGJS01000004.1"/>
</dbReference>
<comment type="caution">
    <text evidence="1">The sequence shown here is derived from an EMBL/GenBank/DDBJ whole genome shotgun (WGS) entry which is preliminary data.</text>
</comment>
<dbReference type="AlphaFoldDB" id="A0A429ZZW3"/>
<reference evidence="1 2" key="1">
    <citation type="submission" date="2017-05" db="EMBL/GenBank/DDBJ databases">
        <title>Vagococcus spp. assemblies.</title>
        <authorList>
            <person name="Gulvik C.A."/>
        </authorList>
    </citation>
    <scope>NUCLEOTIDE SEQUENCE [LARGE SCALE GENOMIC DNA]</scope>
    <source>
        <strain evidence="1 2">SS1995</strain>
    </source>
</reference>
<dbReference type="EMBL" id="NGJS01000004">
    <property type="protein sequence ID" value="RST99581.1"/>
    <property type="molecule type" value="Genomic_DNA"/>
</dbReference>
<proteinExistence type="predicted"/>